<dbReference type="Proteomes" id="UP001172101">
    <property type="component" value="Unassembled WGS sequence"/>
</dbReference>
<proteinExistence type="predicted"/>
<dbReference type="AlphaFoldDB" id="A0AA40DK47"/>
<evidence type="ECO:0000313" key="3">
    <source>
        <dbReference type="Proteomes" id="UP001172101"/>
    </source>
</evidence>
<dbReference type="GeneID" id="85318698"/>
<comment type="caution">
    <text evidence="2">The sequence shown here is derived from an EMBL/GenBank/DDBJ whole genome shotgun (WGS) entry which is preliminary data.</text>
</comment>
<gene>
    <name evidence="2" type="ORF">B0T26DRAFT_511365</name>
</gene>
<dbReference type="RefSeq" id="XP_060290621.1">
    <property type="nucleotide sequence ID" value="XM_060435428.1"/>
</dbReference>
<feature type="region of interest" description="Disordered" evidence="1">
    <location>
        <begin position="36"/>
        <end position="63"/>
    </location>
</feature>
<dbReference type="EMBL" id="JAUIRO010000008">
    <property type="protein sequence ID" value="KAK0703762.1"/>
    <property type="molecule type" value="Genomic_DNA"/>
</dbReference>
<sequence>MPADKNPRKLDQRQAMAIIVLELALICERSRAGCRIKTPRPTSSVGPHHGRGSTRDSQSFSSAPRPYLFGSLGWKETPYCTVRHVESVVPITVAMTWDPCPARRTPLLFDLSR</sequence>
<evidence type="ECO:0000313" key="2">
    <source>
        <dbReference type="EMBL" id="KAK0703762.1"/>
    </source>
</evidence>
<reference evidence="2" key="1">
    <citation type="submission" date="2023-06" db="EMBL/GenBank/DDBJ databases">
        <title>Genome-scale phylogeny and comparative genomics of the fungal order Sordariales.</title>
        <authorList>
            <consortium name="Lawrence Berkeley National Laboratory"/>
            <person name="Hensen N."/>
            <person name="Bonometti L."/>
            <person name="Westerberg I."/>
            <person name="Brannstrom I.O."/>
            <person name="Guillou S."/>
            <person name="Cros-Aarteil S."/>
            <person name="Calhoun S."/>
            <person name="Haridas S."/>
            <person name="Kuo A."/>
            <person name="Mondo S."/>
            <person name="Pangilinan J."/>
            <person name="Riley R."/>
            <person name="LaButti K."/>
            <person name="Andreopoulos B."/>
            <person name="Lipzen A."/>
            <person name="Chen C."/>
            <person name="Yanf M."/>
            <person name="Daum C."/>
            <person name="Ng V."/>
            <person name="Clum A."/>
            <person name="Steindorff A."/>
            <person name="Ohm R."/>
            <person name="Martin F."/>
            <person name="Silar P."/>
            <person name="Natvig D."/>
            <person name="Lalanne C."/>
            <person name="Gautier V."/>
            <person name="Ament-velasquez S.L."/>
            <person name="Kruys A."/>
            <person name="Hutchinson M.I."/>
            <person name="Powell A.J."/>
            <person name="Barry K."/>
            <person name="Miller A.N."/>
            <person name="Grigoriev I.V."/>
            <person name="Debuchy R."/>
            <person name="Gladieux P."/>
            <person name="Thoren M.H."/>
            <person name="Johannesson H."/>
        </authorList>
    </citation>
    <scope>NUCLEOTIDE SEQUENCE</scope>
    <source>
        <strain evidence="2">SMH2392-1A</strain>
    </source>
</reference>
<name>A0AA40DK47_9PEZI</name>
<protein>
    <submittedName>
        <fullName evidence="2">Uncharacterized protein</fullName>
    </submittedName>
</protein>
<accession>A0AA40DK47</accession>
<organism evidence="2 3">
    <name type="scientific">Lasiosphaeria miniovina</name>
    <dbReference type="NCBI Taxonomy" id="1954250"/>
    <lineage>
        <taxon>Eukaryota</taxon>
        <taxon>Fungi</taxon>
        <taxon>Dikarya</taxon>
        <taxon>Ascomycota</taxon>
        <taxon>Pezizomycotina</taxon>
        <taxon>Sordariomycetes</taxon>
        <taxon>Sordariomycetidae</taxon>
        <taxon>Sordariales</taxon>
        <taxon>Lasiosphaeriaceae</taxon>
        <taxon>Lasiosphaeria</taxon>
    </lineage>
</organism>
<evidence type="ECO:0000256" key="1">
    <source>
        <dbReference type="SAM" id="MobiDB-lite"/>
    </source>
</evidence>
<keyword evidence="3" id="KW-1185">Reference proteome</keyword>